<evidence type="ECO:0000256" key="6">
    <source>
        <dbReference type="ARBA" id="ARBA00023098"/>
    </source>
</evidence>
<evidence type="ECO:0000313" key="10">
    <source>
        <dbReference type="EMBL" id="WFD22090.1"/>
    </source>
</evidence>
<accession>A0AAF0J2K9</accession>
<dbReference type="EMBL" id="CP119900">
    <property type="protein sequence ID" value="WFD22090.1"/>
    <property type="molecule type" value="Genomic_DNA"/>
</dbReference>
<dbReference type="Pfam" id="PF03583">
    <property type="entry name" value="LIP"/>
    <property type="match status" value="1"/>
</dbReference>
<reference evidence="10" key="1">
    <citation type="submission" date="2023-03" db="EMBL/GenBank/DDBJ databases">
        <title>Mating type loci evolution in Malassezia.</title>
        <authorList>
            <person name="Coelho M.A."/>
        </authorList>
    </citation>
    <scope>NUCLEOTIDE SEQUENCE</scope>
    <source>
        <strain evidence="10">CBS 12830</strain>
    </source>
</reference>
<dbReference type="PANTHER" id="PTHR34853">
    <property type="match status" value="1"/>
</dbReference>
<keyword evidence="6" id="KW-0443">Lipid metabolism</keyword>
<dbReference type="Gene3D" id="1.10.260.130">
    <property type="match status" value="1"/>
</dbReference>
<keyword evidence="5" id="KW-0843">Virulence</keyword>
<dbReference type="Gene3D" id="3.40.50.1820">
    <property type="entry name" value="alpha/beta hydrolase"/>
    <property type="match status" value="1"/>
</dbReference>
<keyword evidence="4" id="KW-0442">Lipid degradation</keyword>
<dbReference type="InterPro" id="IPR029058">
    <property type="entry name" value="AB_hydrolase_fold"/>
</dbReference>
<dbReference type="InterPro" id="IPR005152">
    <property type="entry name" value="Lipase_secreted"/>
</dbReference>
<comment type="catalytic activity">
    <reaction evidence="9">
        <text>a monoacylglycerol + H2O = glycerol + a fatty acid + H(+)</text>
        <dbReference type="Rhea" id="RHEA:15245"/>
        <dbReference type="ChEBI" id="CHEBI:15377"/>
        <dbReference type="ChEBI" id="CHEBI:15378"/>
        <dbReference type="ChEBI" id="CHEBI:17408"/>
        <dbReference type="ChEBI" id="CHEBI:17754"/>
        <dbReference type="ChEBI" id="CHEBI:28868"/>
    </reaction>
</comment>
<evidence type="ECO:0000256" key="4">
    <source>
        <dbReference type="ARBA" id="ARBA00022963"/>
    </source>
</evidence>
<evidence type="ECO:0000313" key="11">
    <source>
        <dbReference type="Proteomes" id="UP001214415"/>
    </source>
</evidence>
<dbReference type="PANTHER" id="PTHR34853:SF5">
    <property type="entry name" value="LIP-DOMAIN-CONTAINING PROTEIN-RELATED"/>
    <property type="match status" value="1"/>
</dbReference>
<evidence type="ECO:0000256" key="3">
    <source>
        <dbReference type="ARBA" id="ARBA00022801"/>
    </source>
</evidence>
<protein>
    <recommendedName>
        <fullName evidence="2">triacylglycerol lipase</fullName>
        <ecNumber evidence="2">3.1.1.3</ecNumber>
    </recommendedName>
</protein>
<dbReference type="SUPFAM" id="SSF53474">
    <property type="entry name" value="alpha/beta-Hydrolases"/>
    <property type="match status" value="1"/>
</dbReference>
<evidence type="ECO:0000256" key="9">
    <source>
        <dbReference type="ARBA" id="ARBA00048461"/>
    </source>
</evidence>
<evidence type="ECO:0000256" key="8">
    <source>
        <dbReference type="ARBA" id="ARBA00047591"/>
    </source>
</evidence>
<keyword evidence="11" id="KW-1185">Reference proteome</keyword>
<keyword evidence="3" id="KW-0378">Hydrolase</keyword>
<name>A0AAF0J2K9_9BASI</name>
<organism evidence="10 11">
    <name type="scientific">Malassezia equina</name>
    <dbReference type="NCBI Taxonomy" id="1381935"/>
    <lineage>
        <taxon>Eukaryota</taxon>
        <taxon>Fungi</taxon>
        <taxon>Dikarya</taxon>
        <taxon>Basidiomycota</taxon>
        <taxon>Ustilaginomycotina</taxon>
        <taxon>Malasseziomycetes</taxon>
        <taxon>Malasseziales</taxon>
        <taxon>Malasseziaceae</taxon>
        <taxon>Malassezia</taxon>
    </lineage>
</organism>
<dbReference type="AlphaFoldDB" id="A0AAF0J2K9"/>
<comment type="similarity">
    <text evidence="7">Belongs to the AB hydrolase superfamily. Lipase family. Class Lip subfamily.</text>
</comment>
<evidence type="ECO:0000256" key="1">
    <source>
        <dbReference type="ARBA" id="ARBA00001024"/>
    </source>
</evidence>
<dbReference type="EC" id="3.1.1.3" evidence="2"/>
<gene>
    <name evidence="10" type="ORF">MEQU1_000752</name>
</gene>
<sequence>MPSYSYRAGVSADVTETLDMATVLVFLQEGYVVTIPDKQGKRNAFAAGHIEGRQTLDGIRATLSFKPLDFSKDTRVAGGIQSGWAASLKRKYAPELNMVGWYSGGTPSNLIVKANKSFFSGFLISGLLGISLAYSSVYDTLEKNGTEKLKEGIKYAKSHCQLEMLVKYPFQDLSKEYTLAGEYLLELEPVNSALQKQVMGVHEDETPDVPILMAHGTSDEISPYESAFKTYKDWCSHGAQVEFITFQSKFSSHFITQLTSTSMATGSKIPKTEDDWYLWDADISDRDSENEEILFQDVDCYWLLDWKGNLDIDALVKFFVEKTIDEKELLSKYGITIKRSFGPEPDKGPWFSARPNPGKL</sequence>
<proteinExistence type="inferred from homology"/>
<evidence type="ECO:0000256" key="2">
    <source>
        <dbReference type="ARBA" id="ARBA00013279"/>
    </source>
</evidence>
<evidence type="ECO:0000256" key="5">
    <source>
        <dbReference type="ARBA" id="ARBA00023026"/>
    </source>
</evidence>
<comment type="catalytic activity">
    <reaction evidence="1">
        <text>a triacylglycerol + H2O = a diacylglycerol + a fatty acid + H(+)</text>
        <dbReference type="Rhea" id="RHEA:12044"/>
        <dbReference type="ChEBI" id="CHEBI:15377"/>
        <dbReference type="ChEBI" id="CHEBI:15378"/>
        <dbReference type="ChEBI" id="CHEBI:17855"/>
        <dbReference type="ChEBI" id="CHEBI:18035"/>
        <dbReference type="ChEBI" id="CHEBI:28868"/>
        <dbReference type="EC" id="3.1.1.3"/>
    </reaction>
</comment>
<comment type="catalytic activity">
    <reaction evidence="8">
        <text>a diacylglycerol + H2O = a monoacylglycerol + a fatty acid + H(+)</text>
        <dbReference type="Rhea" id="RHEA:32731"/>
        <dbReference type="ChEBI" id="CHEBI:15377"/>
        <dbReference type="ChEBI" id="CHEBI:15378"/>
        <dbReference type="ChEBI" id="CHEBI:17408"/>
        <dbReference type="ChEBI" id="CHEBI:18035"/>
        <dbReference type="ChEBI" id="CHEBI:28868"/>
    </reaction>
</comment>
<dbReference type="Proteomes" id="UP001214415">
    <property type="component" value="Chromosome 1"/>
</dbReference>
<dbReference type="GO" id="GO:0004806">
    <property type="term" value="F:triacylglycerol lipase activity"/>
    <property type="evidence" value="ECO:0007669"/>
    <property type="project" value="UniProtKB-EC"/>
</dbReference>
<evidence type="ECO:0000256" key="7">
    <source>
        <dbReference type="ARBA" id="ARBA00043986"/>
    </source>
</evidence>
<dbReference type="GO" id="GO:0016042">
    <property type="term" value="P:lipid catabolic process"/>
    <property type="evidence" value="ECO:0007669"/>
    <property type="project" value="UniProtKB-KW"/>
</dbReference>